<gene>
    <name evidence="2" type="ORF">FQV27_02765</name>
</gene>
<protein>
    <submittedName>
        <fullName evidence="2">Glycosyltransferase family 2 protein</fullName>
    </submittedName>
</protein>
<keyword evidence="3" id="KW-1185">Reference proteome</keyword>
<feature type="region of interest" description="Disordered" evidence="1">
    <location>
        <begin position="189"/>
        <end position="209"/>
    </location>
</feature>
<sequence>MGKCGLYPQTRRGKRQAALASGCGVWQLSRSHGEFFCEMSQPLRHVLLSSVKDEGPFVLEFIAHHRVLGFDAIHMASNDCSDGTDLLLDALASQGVITHTRNRLKPGDTPQHRGYQRIRKEHPIAEADWIMVLDADEFLVVDRGARRVGDLTALAGPEVDVITLNAMNFGTSGDFGWRPGRVAEQFPDRLPTTHRRNGPVKSLSRGGGRWKNLHNHHPMGFTGPGDICHMRGNGEVSHVPNDGRLWDHLRHFKPDRITHEIAWFNHYPIKSLDSYMLRRRRGRGVTKVGAEPVERHTEEYWTIFAAAQQRDTRILDFYGDETLTEIARLRALPGIDAAQLMTEARFAAQIAAIAAEPDD</sequence>
<name>A0A5C6S8U2_9RHOB</name>
<dbReference type="GO" id="GO:0016740">
    <property type="term" value="F:transferase activity"/>
    <property type="evidence" value="ECO:0007669"/>
    <property type="project" value="UniProtKB-KW"/>
</dbReference>
<dbReference type="Pfam" id="PF13704">
    <property type="entry name" value="Glyco_tranf_2_4"/>
    <property type="match status" value="1"/>
</dbReference>
<evidence type="ECO:0000256" key="1">
    <source>
        <dbReference type="SAM" id="MobiDB-lite"/>
    </source>
</evidence>
<comment type="caution">
    <text evidence="2">The sequence shown here is derived from an EMBL/GenBank/DDBJ whole genome shotgun (WGS) entry which is preliminary data.</text>
</comment>
<evidence type="ECO:0000313" key="3">
    <source>
        <dbReference type="Proteomes" id="UP000321562"/>
    </source>
</evidence>
<reference evidence="2 3" key="1">
    <citation type="submission" date="2019-08" db="EMBL/GenBank/DDBJ databases">
        <authorList>
            <person name="Ye J."/>
        </authorList>
    </citation>
    <scope>NUCLEOTIDE SEQUENCE [LARGE SCALE GENOMIC DNA]</scope>
    <source>
        <strain evidence="2 3">TK008</strain>
    </source>
</reference>
<accession>A0A5C6S8U2</accession>
<organism evidence="2 3">
    <name type="scientific">Paracoccus aurantiacus</name>
    <dbReference type="NCBI Taxonomy" id="2599412"/>
    <lineage>
        <taxon>Bacteria</taxon>
        <taxon>Pseudomonadati</taxon>
        <taxon>Pseudomonadota</taxon>
        <taxon>Alphaproteobacteria</taxon>
        <taxon>Rhodobacterales</taxon>
        <taxon>Paracoccaceae</taxon>
        <taxon>Paracoccus</taxon>
    </lineage>
</organism>
<keyword evidence="2" id="KW-0808">Transferase</keyword>
<dbReference type="AlphaFoldDB" id="A0A5C6S8U2"/>
<evidence type="ECO:0000313" key="2">
    <source>
        <dbReference type="EMBL" id="TXB70794.1"/>
    </source>
</evidence>
<dbReference type="Proteomes" id="UP000321562">
    <property type="component" value="Unassembled WGS sequence"/>
</dbReference>
<dbReference type="EMBL" id="VOPL01000001">
    <property type="protein sequence ID" value="TXB70794.1"/>
    <property type="molecule type" value="Genomic_DNA"/>
</dbReference>
<dbReference type="OrthoDB" id="1997677at2"/>
<proteinExistence type="predicted"/>